<keyword evidence="2" id="KW-1185">Reference proteome</keyword>
<evidence type="ECO:0000313" key="2">
    <source>
        <dbReference type="Proteomes" id="UP000193467"/>
    </source>
</evidence>
<accession>A0A1Y2F3C2</accession>
<organism evidence="1 2">
    <name type="scientific">Leucosporidium creatinivorum</name>
    <dbReference type="NCBI Taxonomy" id="106004"/>
    <lineage>
        <taxon>Eukaryota</taxon>
        <taxon>Fungi</taxon>
        <taxon>Dikarya</taxon>
        <taxon>Basidiomycota</taxon>
        <taxon>Pucciniomycotina</taxon>
        <taxon>Microbotryomycetes</taxon>
        <taxon>Leucosporidiales</taxon>
        <taxon>Leucosporidium</taxon>
    </lineage>
</organism>
<evidence type="ECO:0000313" key="1">
    <source>
        <dbReference type="EMBL" id="ORY78390.1"/>
    </source>
</evidence>
<dbReference type="AlphaFoldDB" id="A0A1Y2F3C2"/>
<comment type="caution">
    <text evidence="1">The sequence shown here is derived from an EMBL/GenBank/DDBJ whole genome shotgun (WGS) entry which is preliminary data.</text>
</comment>
<sequence>MTSAELPCSLASPSAPRLPVELLAQIADEAAGPPVKLDYATLRHLCLTSKSILPFARSALYRDISATFYDARDESAEDQTPHVTLEWFDACLVCYDGRELEISLADSPHLANLVKSIAFHFALRYMEAKKAPAVVLQRLLEACPLVDTIRLLQNALREEVAALSRVLQTSLPSIVELVAPPTQDIFNLLHHLKDL</sequence>
<gene>
    <name evidence="1" type="ORF">BCR35DRAFT_101255</name>
</gene>
<protein>
    <recommendedName>
        <fullName evidence="3">F-box domain-containing protein</fullName>
    </recommendedName>
</protein>
<dbReference type="Proteomes" id="UP000193467">
    <property type="component" value="Unassembled WGS sequence"/>
</dbReference>
<reference evidence="1 2" key="1">
    <citation type="submission" date="2016-07" db="EMBL/GenBank/DDBJ databases">
        <title>Pervasive Adenine N6-methylation of Active Genes in Fungi.</title>
        <authorList>
            <consortium name="DOE Joint Genome Institute"/>
            <person name="Mondo S.J."/>
            <person name="Dannebaum R.O."/>
            <person name="Kuo R.C."/>
            <person name="Labutti K."/>
            <person name="Haridas S."/>
            <person name="Kuo A."/>
            <person name="Salamov A."/>
            <person name="Ahrendt S.R."/>
            <person name="Lipzen A."/>
            <person name="Sullivan W."/>
            <person name="Andreopoulos W.B."/>
            <person name="Clum A."/>
            <person name="Lindquist E."/>
            <person name="Daum C."/>
            <person name="Ramamoorthy G.K."/>
            <person name="Gryganskyi A."/>
            <person name="Culley D."/>
            <person name="Magnuson J.K."/>
            <person name="James T.Y."/>
            <person name="O'Malley M.A."/>
            <person name="Stajich J.E."/>
            <person name="Spatafora J.W."/>
            <person name="Visel A."/>
            <person name="Grigoriev I.V."/>
        </authorList>
    </citation>
    <scope>NUCLEOTIDE SEQUENCE [LARGE SCALE GENOMIC DNA]</scope>
    <source>
        <strain evidence="1 2">62-1032</strain>
    </source>
</reference>
<proteinExistence type="predicted"/>
<dbReference type="InParanoid" id="A0A1Y2F3C2"/>
<evidence type="ECO:0008006" key="3">
    <source>
        <dbReference type="Google" id="ProtNLM"/>
    </source>
</evidence>
<dbReference type="EMBL" id="MCGR01000029">
    <property type="protein sequence ID" value="ORY78390.1"/>
    <property type="molecule type" value="Genomic_DNA"/>
</dbReference>
<name>A0A1Y2F3C2_9BASI</name>